<dbReference type="Proteomes" id="UP001314205">
    <property type="component" value="Unassembled WGS sequence"/>
</dbReference>
<evidence type="ECO:0000256" key="7">
    <source>
        <dbReference type="ARBA" id="ARBA00023242"/>
    </source>
</evidence>
<dbReference type="InterPro" id="IPR027806">
    <property type="entry name" value="HARBI1_dom"/>
</dbReference>
<keyword evidence="7" id="KW-0539">Nucleus</keyword>
<evidence type="ECO:0000256" key="5">
    <source>
        <dbReference type="ARBA" id="ARBA00022723"/>
    </source>
</evidence>
<comment type="caution">
    <text evidence="9">The sequence shown here is derived from an EMBL/GenBank/DDBJ whole genome shotgun (WGS) entry which is preliminary data.</text>
</comment>
<evidence type="ECO:0000313" key="10">
    <source>
        <dbReference type="Proteomes" id="UP001314205"/>
    </source>
</evidence>
<organism evidence="9 10">
    <name type="scientific">Parnassius mnemosyne</name>
    <name type="common">clouded apollo</name>
    <dbReference type="NCBI Taxonomy" id="213953"/>
    <lineage>
        <taxon>Eukaryota</taxon>
        <taxon>Metazoa</taxon>
        <taxon>Ecdysozoa</taxon>
        <taxon>Arthropoda</taxon>
        <taxon>Hexapoda</taxon>
        <taxon>Insecta</taxon>
        <taxon>Pterygota</taxon>
        <taxon>Neoptera</taxon>
        <taxon>Endopterygota</taxon>
        <taxon>Lepidoptera</taxon>
        <taxon>Glossata</taxon>
        <taxon>Ditrysia</taxon>
        <taxon>Papilionoidea</taxon>
        <taxon>Papilionidae</taxon>
        <taxon>Parnassiinae</taxon>
        <taxon>Parnassini</taxon>
        <taxon>Parnassius</taxon>
        <taxon>Driopa</taxon>
    </lineage>
</organism>
<protein>
    <recommendedName>
        <fullName evidence="8">DDE Tnp4 domain-containing protein</fullName>
    </recommendedName>
</protein>
<evidence type="ECO:0000256" key="3">
    <source>
        <dbReference type="ARBA" id="ARBA00006958"/>
    </source>
</evidence>
<evidence type="ECO:0000256" key="1">
    <source>
        <dbReference type="ARBA" id="ARBA00001968"/>
    </source>
</evidence>
<sequence>MNEECFSQLLSMVRPFIQKQNTILREAVSAQERLIATLRFLSSGCSYTDLMFNTAISPQLLSQIIPEPCIAIYKCLKDYIKMPSTTEEWIEVSSDFESKWNFNHCVGAIDGKHIAIKKPPDSGSLFYNYKKFFSVILLAVVNANYEFIYIHVGTNGCVSDSSVLQKTKFYEKLMEDGLNLPSPSTLTNSKITAPYVFVGDSAFALDKNIMKPFPLKNIAHDKRIFNYRLSRARRVVENAFGILSSRFRLFRRAISIDIDNVNTIVLTSCALHNYLSRNNKKYINITSLDIENESEASFKVAQWRKKTTVRNVEWRETHPLVSLRPLKNQRNEQGTEVRQLFTSLSSTENSWIDKSNIL</sequence>
<keyword evidence="5" id="KW-0479">Metal-binding</keyword>
<dbReference type="GO" id="GO:0046872">
    <property type="term" value="F:metal ion binding"/>
    <property type="evidence" value="ECO:0007669"/>
    <property type="project" value="UniProtKB-KW"/>
</dbReference>
<dbReference type="EMBL" id="CAVLGL010000082">
    <property type="protein sequence ID" value="CAK1587369.1"/>
    <property type="molecule type" value="Genomic_DNA"/>
</dbReference>
<proteinExistence type="inferred from homology"/>
<accession>A0AAV1KXI1</accession>
<dbReference type="PANTHER" id="PTHR22930">
    <property type="match status" value="1"/>
</dbReference>
<keyword evidence="6" id="KW-0378">Hydrolase</keyword>
<feature type="domain" description="DDE Tnp4" evidence="8">
    <location>
        <begin position="109"/>
        <end position="273"/>
    </location>
</feature>
<dbReference type="PANTHER" id="PTHR22930:SF284">
    <property type="entry name" value="DDE TNP4 DOMAIN-CONTAINING PROTEIN"/>
    <property type="match status" value="1"/>
</dbReference>
<comment type="subcellular location">
    <subcellularLocation>
        <location evidence="2">Nucleus</location>
    </subcellularLocation>
</comment>
<name>A0AAV1KXI1_9NEOP</name>
<comment type="similarity">
    <text evidence="3">Belongs to the HARBI1 family.</text>
</comment>
<gene>
    <name evidence="9" type="ORF">PARMNEM_LOCUS8210</name>
</gene>
<dbReference type="InterPro" id="IPR045249">
    <property type="entry name" value="HARBI1-like"/>
</dbReference>
<dbReference type="AlphaFoldDB" id="A0AAV1KXI1"/>
<keyword evidence="10" id="KW-1185">Reference proteome</keyword>
<evidence type="ECO:0000313" key="9">
    <source>
        <dbReference type="EMBL" id="CAK1587369.1"/>
    </source>
</evidence>
<keyword evidence="4" id="KW-0540">Nuclease</keyword>
<evidence type="ECO:0000256" key="6">
    <source>
        <dbReference type="ARBA" id="ARBA00022801"/>
    </source>
</evidence>
<evidence type="ECO:0000256" key="2">
    <source>
        <dbReference type="ARBA" id="ARBA00004123"/>
    </source>
</evidence>
<evidence type="ECO:0000256" key="4">
    <source>
        <dbReference type="ARBA" id="ARBA00022722"/>
    </source>
</evidence>
<dbReference type="GO" id="GO:0004518">
    <property type="term" value="F:nuclease activity"/>
    <property type="evidence" value="ECO:0007669"/>
    <property type="project" value="UniProtKB-KW"/>
</dbReference>
<dbReference type="GO" id="GO:0005634">
    <property type="term" value="C:nucleus"/>
    <property type="evidence" value="ECO:0007669"/>
    <property type="project" value="UniProtKB-SubCell"/>
</dbReference>
<comment type="cofactor">
    <cofactor evidence="1">
        <name>a divalent metal cation</name>
        <dbReference type="ChEBI" id="CHEBI:60240"/>
    </cofactor>
</comment>
<dbReference type="GO" id="GO:0016787">
    <property type="term" value="F:hydrolase activity"/>
    <property type="evidence" value="ECO:0007669"/>
    <property type="project" value="UniProtKB-KW"/>
</dbReference>
<evidence type="ECO:0000259" key="8">
    <source>
        <dbReference type="Pfam" id="PF13359"/>
    </source>
</evidence>
<reference evidence="9 10" key="1">
    <citation type="submission" date="2023-11" db="EMBL/GenBank/DDBJ databases">
        <authorList>
            <person name="Hedman E."/>
            <person name="Englund M."/>
            <person name="Stromberg M."/>
            <person name="Nyberg Akerstrom W."/>
            <person name="Nylinder S."/>
            <person name="Jareborg N."/>
            <person name="Kallberg Y."/>
            <person name="Kronander E."/>
        </authorList>
    </citation>
    <scope>NUCLEOTIDE SEQUENCE [LARGE SCALE GENOMIC DNA]</scope>
</reference>
<dbReference type="Pfam" id="PF13359">
    <property type="entry name" value="DDE_Tnp_4"/>
    <property type="match status" value="1"/>
</dbReference>